<dbReference type="Proteomes" id="UP001262754">
    <property type="component" value="Unassembled WGS sequence"/>
</dbReference>
<dbReference type="Gene3D" id="3.30.530.20">
    <property type="match status" value="1"/>
</dbReference>
<accession>A0ABU1N727</accession>
<feature type="transmembrane region" description="Helical" evidence="1">
    <location>
        <begin position="81"/>
        <end position="99"/>
    </location>
</feature>
<feature type="transmembrane region" description="Helical" evidence="1">
    <location>
        <begin position="56"/>
        <end position="75"/>
    </location>
</feature>
<dbReference type="RefSeq" id="WP_310034895.1">
    <property type="nucleotide sequence ID" value="NZ_JAVDRL010000015.1"/>
</dbReference>
<evidence type="ECO:0000256" key="1">
    <source>
        <dbReference type="SAM" id="Phobius"/>
    </source>
</evidence>
<keyword evidence="1" id="KW-1133">Transmembrane helix</keyword>
<dbReference type="SUPFAM" id="SSF55961">
    <property type="entry name" value="Bet v1-like"/>
    <property type="match status" value="1"/>
</dbReference>
<keyword evidence="1" id="KW-0472">Membrane</keyword>
<name>A0ABU1N727_9CAUL</name>
<dbReference type="InterPro" id="IPR023393">
    <property type="entry name" value="START-like_dom_sf"/>
</dbReference>
<reference evidence="2 3" key="1">
    <citation type="submission" date="2023-07" db="EMBL/GenBank/DDBJ databases">
        <title>Sorghum-associated microbial communities from plants grown in Nebraska, USA.</title>
        <authorList>
            <person name="Schachtman D."/>
        </authorList>
    </citation>
    <scope>NUCLEOTIDE SEQUENCE [LARGE SCALE GENOMIC DNA]</scope>
    <source>
        <strain evidence="2 3">DS2154</strain>
    </source>
</reference>
<protein>
    <recommendedName>
        <fullName evidence="4">Polyketide cyclase/dehydrase/lipid transport protein</fullName>
    </recommendedName>
</protein>
<evidence type="ECO:0000313" key="2">
    <source>
        <dbReference type="EMBL" id="MDR6533876.1"/>
    </source>
</evidence>
<proteinExistence type="predicted"/>
<keyword evidence="1" id="KW-0812">Transmembrane</keyword>
<evidence type="ECO:0000313" key="3">
    <source>
        <dbReference type="Proteomes" id="UP001262754"/>
    </source>
</evidence>
<evidence type="ECO:0008006" key="4">
    <source>
        <dbReference type="Google" id="ProtNLM"/>
    </source>
</evidence>
<comment type="caution">
    <text evidence="2">The sequence shown here is derived from an EMBL/GenBank/DDBJ whole genome shotgun (WGS) entry which is preliminary data.</text>
</comment>
<feature type="transmembrane region" description="Helical" evidence="1">
    <location>
        <begin position="27"/>
        <end position="44"/>
    </location>
</feature>
<organism evidence="2 3">
    <name type="scientific">Caulobacter rhizosphaerae</name>
    <dbReference type="NCBI Taxonomy" id="2010972"/>
    <lineage>
        <taxon>Bacteria</taxon>
        <taxon>Pseudomonadati</taxon>
        <taxon>Pseudomonadota</taxon>
        <taxon>Alphaproteobacteria</taxon>
        <taxon>Caulobacterales</taxon>
        <taxon>Caulobacteraceae</taxon>
        <taxon>Caulobacter</taxon>
    </lineage>
</organism>
<sequence length="308" mass="33788">MALVIALSAFLLLSASRSGSVWFASLWFLALLPAVLCALICYIGDPDRTRSSTFYWLVPPGLCAMVCVASIFVLHEGVICLVMLSPVWLASGWAGAFAMRSQRERRGRALESSFLIIPLVAAMVEAQIPIPHETVTLTRSVLVKAAPEEIWPYAVSSRDIGADEGRWTITHNIIGMPRPRDSVMAGAGVGAVRTAYWGDNVNFQERIVAWEPGRKVGWRFSFTNSTVQDYTDKHISPDGAFLKIDSGDYVLRPVSADTTELTLTTRYVAKTHVNPYAKLWGELLMGDVEDNVLAIIKDRAERASAVAG</sequence>
<keyword evidence="3" id="KW-1185">Reference proteome</keyword>
<dbReference type="EMBL" id="JAVDRL010000015">
    <property type="protein sequence ID" value="MDR6533876.1"/>
    <property type="molecule type" value="Genomic_DNA"/>
</dbReference>
<gene>
    <name evidence="2" type="ORF">J2800_004646</name>
</gene>